<accession>A0ABP8UFN9</accession>
<evidence type="ECO:0000256" key="6">
    <source>
        <dbReference type="SAM" id="Phobius"/>
    </source>
</evidence>
<keyword evidence="9" id="KW-1185">Reference proteome</keyword>
<dbReference type="PANTHER" id="PTHR23513">
    <property type="entry name" value="INTEGRAL MEMBRANE EFFLUX PROTEIN-RELATED"/>
    <property type="match status" value="1"/>
</dbReference>
<evidence type="ECO:0000256" key="2">
    <source>
        <dbReference type="ARBA" id="ARBA00022475"/>
    </source>
</evidence>
<feature type="transmembrane region" description="Helical" evidence="6">
    <location>
        <begin position="239"/>
        <end position="261"/>
    </location>
</feature>
<evidence type="ECO:0000256" key="4">
    <source>
        <dbReference type="ARBA" id="ARBA00022989"/>
    </source>
</evidence>
<dbReference type="Gene3D" id="1.20.1250.20">
    <property type="entry name" value="MFS general substrate transporter like domains"/>
    <property type="match status" value="1"/>
</dbReference>
<dbReference type="InterPro" id="IPR036259">
    <property type="entry name" value="MFS_trans_sf"/>
</dbReference>
<keyword evidence="4 6" id="KW-1133">Transmembrane helix</keyword>
<evidence type="ECO:0000259" key="7">
    <source>
        <dbReference type="PROSITE" id="PS50850"/>
    </source>
</evidence>
<feature type="transmembrane region" description="Helical" evidence="6">
    <location>
        <begin position="94"/>
        <end position="113"/>
    </location>
</feature>
<keyword evidence="2" id="KW-1003">Cell membrane</keyword>
<protein>
    <submittedName>
        <fullName evidence="8">MFS transporter</fullName>
    </submittedName>
</protein>
<dbReference type="EMBL" id="BAABHK010000006">
    <property type="protein sequence ID" value="GAA4628987.1"/>
    <property type="molecule type" value="Genomic_DNA"/>
</dbReference>
<feature type="domain" description="Major facilitator superfamily (MFS) profile" evidence="7">
    <location>
        <begin position="236"/>
        <end position="430"/>
    </location>
</feature>
<feature type="transmembrane region" description="Helical" evidence="6">
    <location>
        <begin position="396"/>
        <end position="414"/>
    </location>
</feature>
<feature type="transmembrane region" description="Helical" evidence="6">
    <location>
        <begin position="302"/>
        <end position="322"/>
    </location>
</feature>
<evidence type="ECO:0000313" key="8">
    <source>
        <dbReference type="EMBL" id="GAA4628987.1"/>
    </source>
</evidence>
<dbReference type="PANTHER" id="PTHR23513:SF6">
    <property type="entry name" value="MAJOR FACILITATOR SUPERFAMILY ASSOCIATED DOMAIN-CONTAINING PROTEIN"/>
    <property type="match status" value="1"/>
</dbReference>
<dbReference type="Proteomes" id="UP001501442">
    <property type="component" value="Unassembled WGS sequence"/>
</dbReference>
<organism evidence="8 9">
    <name type="scientific">Actinoallomurus vinaceus</name>
    <dbReference type="NCBI Taxonomy" id="1080074"/>
    <lineage>
        <taxon>Bacteria</taxon>
        <taxon>Bacillati</taxon>
        <taxon>Actinomycetota</taxon>
        <taxon>Actinomycetes</taxon>
        <taxon>Streptosporangiales</taxon>
        <taxon>Thermomonosporaceae</taxon>
        <taxon>Actinoallomurus</taxon>
    </lineage>
</organism>
<feature type="transmembrane region" description="Helical" evidence="6">
    <location>
        <begin position="267"/>
        <end position="290"/>
    </location>
</feature>
<feature type="transmembrane region" description="Helical" evidence="6">
    <location>
        <begin position="328"/>
        <end position="351"/>
    </location>
</feature>
<keyword evidence="3 6" id="KW-0812">Transmembrane</keyword>
<evidence type="ECO:0000313" key="9">
    <source>
        <dbReference type="Proteomes" id="UP001501442"/>
    </source>
</evidence>
<feature type="transmembrane region" description="Helical" evidence="6">
    <location>
        <begin position="63"/>
        <end position="82"/>
    </location>
</feature>
<dbReference type="SUPFAM" id="SSF103473">
    <property type="entry name" value="MFS general substrate transporter"/>
    <property type="match status" value="1"/>
</dbReference>
<name>A0ABP8UFN9_9ACTN</name>
<feature type="transmembrane region" description="Helical" evidence="6">
    <location>
        <begin position="372"/>
        <end position="390"/>
    </location>
</feature>
<dbReference type="InterPro" id="IPR011701">
    <property type="entry name" value="MFS"/>
</dbReference>
<dbReference type="PROSITE" id="PS50850">
    <property type="entry name" value="MFS"/>
    <property type="match status" value="1"/>
</dbReference>
<reference evidence="9" key="1">
    <citation type="journal article" date="2019" name="Int. J. Syst. Evol. Microbiol.">
        <title>The Global Catalogue of Microorganisms (GCM) 10K type strain sequencing project: providing services to taxonomists for standard genome sequencing and annotation.</title>
        <authorList>
            <consortium name="The Broad Institute Genomics Platform"/>
            <consortium name="The Broad Institute Genome Sequencing Center for Infectious Disease"/>
            <person name="Wu L."/>
            <person name="Ma J."/>
        </authorList>
    </citation>
    <scope>NUCLEOTIDE SEQUENCE [LARGE SCALE GENOMIC DNA]</scope>
    <source>
        <strain evidence="9">JCM 17939</strain>
    </source>
</reference>
<comment type="caution">
    <text evidence="8">The sequence shown here is derived from an EMBL/GenBank/DDBJ whole genome shotgun (WGS) entry which is preliminary data.</text>
</comment>
<proteinExistence type="predicted"/>
<feature type="transmembrane region" description="Helical" evidence="6">
    <location>
        <begin position="119"/>
        <end position="139"/>
    </location>
</feature>
<evidence type="ECO:0000256" key="1">
    <source>
        <dbReference type="ARBA" id="ARBA00004651"/>
    </source>
</evidence>
<sequence length="430" mass="45047">MGRPSPADSAATLPSPRTGLWSNRDFRTFWLGETVSLLGTQVTNLALPLTAIRAFHASDEQVGLLRFLQLVPYLGLALVIGVWADRVRRRRAMLAANVARMTLIALVPILYAAHALNMGTLLVIACAVGIASVVFDVSWMSYVPALVRSPEHYVEATAKMSISSSSADVAGPGMAGLLVSALTAPVALVVDALSYAASVASLLLIRTAEPPPDPAARRHVLAELRDGLHWVVGDRILRALALVGFCCNFSMIAVWTMFLLYGGRDLGLSPAVLGGIFAAASVGGLIGAAISGRVIRRFRLGLVYLVAQSALLLGPTLIVIAAGPKPLMISMFVLSFFTTYLGLGIANVIIVSLRQTLTPQPMMGRMTAVFRTLLFGGGALGGLAAGLLSGRLGAEHALTIAAIGSATVVIGLILSPVSRLRALPATALTR</sequence>
<comment type="subcellular location">
    <subcellularLocation>
        <location evidence="1">Cell membrane</location>
        <topology evidence="1">Multi-pass membrane protein</topology>
    </subcellularLocation>
</comment>
<gene>
    <name evidence="8" type="ORF">GCM10023196_047730</name>
</gene>
<dbReference type="CDD" id="cd06173">
    <property type="entry name" value="MFS_MefA_like"/>
    <property type="match status" value="1"/>
</dbReference>
<evidence type="ECO:0000256" key="5">
    <source>
        <dbReference type="ARBA" id="ARBA00023136"/>
    </source>
</evidence>
<dbReference type="Pfam" id="PF07690">
    <property type="entry name" value="MFS_1"/>
    <property type="match status" value="1"/>
</dbReference>
<evidence type="ECO:0000256" key="3">
    <source>
        <dbReference type="ARBA" id="ARBA00022692"/>
    </source>
</evidence>
<dbReference type="RefSeq" id="WP_345433178.1">
    <property type="nucleotide sequence ID" value="NZ_BAABHK010000006.1"/>
</dbReference>
<dbReference type="InterPro" id="IPR020846">
    <property type="entry name" value="MFS_dom"/>
</dbReference>
<keyword evidence="5 6" id="KW-0472">Membrane</keyword>